<dbReference type="InterPro" id="IPR029058">
    <property type="entry name" value="AB_hydrolase_fold"/>
</dbReference>
<comment type="caution">
    <text evidence="3">The sequence shown here is derived from an EMBL/GenBank/DDBJ whole genome shotgun (WGS) entry which is preliminary data.</text>
</comment>
<protein>
    <submittedName>
        <fullName evidence="3">Alpha/beta hydrolase</fullName>
    </submittedName>
</protein>
<keyword evidence="1 3" id="KW-0378">Hydrolase</keyword>
<name>A0A850GZX5_9SPHN</name>
<keyword evidence="4" id="KW-1185">Reference proteome</keyword>
<dbReference type="Gene3D" id="3.40.50.1820">
    <property type="entry name" value="alpha/beta hydrolase"/>
    <property type="match status" value="1"/>
</dbReference>
<dbReference type="PANTHER" id="PTHR48081">
    <property type="entry name" value="AB HYDROLASE SUPERFAMILY PROTEIN C4A8.06C"/>
    <property type="match status" value="1"/>
</dbReference>
<dbReference type="PANTHER" id="PTHR48081:SF8">
    <property type="entry name" value="ALPHA_BETA HYDROLASE FOLD-3 DOMAIN-CONTAINING PROTEIN-RELATED"/>
    <property type="match status" value="1"/>
</dbReference>
<accession>A0A850GZX5</accession>
<dbReference type="InterPro" id="IPR050300">
    <property type="entry name" value="GDXG_lipolytic_enzyme"/>
</dbReference>
<reference evidence="3 4" key="1">
    <citation type="submission" date="2020-06" db="EMBL/GenBank/DDBJ databases">
        <title>Altererythrobacter sp. HHU K3-1.</title>
        <authorList>
            <person name="Zhang D."/>
            <person name="Xue H."/>
        </authorList>
    </citation>
    <scope>NUCLEOTIDE SEQUENCE [LARGE SCALE GENOMIC DNA]</scope>
    <source>
        <strain evidence="3 4">HHU K3-1</strain>
    </source>
</reference>
<evidence type="ECO:0000259" key="2">
    <source>
        <dbReference type="Pfam" id="PF07859"/>
    </source>
</evidence>
<feature type="domain" description="Alpha/beta hydrolase fold-3" evidence="2">
    <location>
        <begin position="68"/>
        <end position="271"/>
    </location>
</feature>
<dbReference type="InterPro" id="IPR013094">
    <property type="entry name" value="AB_hydrolase_3"/>
</dbReference>
<dbReference type="EMBL" id="JABWGV010000001">
    <property type="protein sequence ID" value="NVD43947.1"/>
    <property type="molecule type" value="Genomic_DNA"/>
</dbReference>
<gene>
    <name evidence="3" type="ORF">HUV48_02805</name>
</gene>
<proteinExistence type="predicted"/>
<dbReference type="SUPFAM" id="SSF53474">
    <property type="entry name" value="alpha/beta-Hydrolases"/>
    <property type="match status" value="1"/>
</dbReference>
<sequence>MLEQMGRPGVEDLPIAEGRQGMAAMGKLAEADPVDLAVIRDLTCPGPAGDIPLRLYDTKDTREAGPVVVFMHGGGFVIGDLEIYHSLCTHICERLDLPVVSVDYRLAPEAPFPAAPDDCEAAMRWIAGSPEALGREVTGLIPMGDSAGGNLTIVVTNQLTAEPAAVPVIMQAPIYPVADDVSQHQSFRDFGEGYLLTHKTMAFFTEQYAADPADPRNVPMAGEHASFPPTVLCTAGLDPLRDSGRNYAAHLIQQGIDVSYLEFPGTIHGFMTLRKALPSAQGDLDAMLAAMQAMLARIEGKNI</sequence>
<organism evidence="3 4">
    <name type="scientific">Qipengyuania atrilutea</name>
    <dbReference type="NCBI Taxonomy" id="2744473"/>
    <lineage>
        <taxon>Bacteria</taxon>
        <taxon>Pseudomonadati</taxon>
        <taxon>Pseudomonadota</taxon>
        <taxon>Alphaproteobacteria</taxon>
        <taxon>Sphingomonadales</taxon>
        <taxon>Erythrobacteraceae</taxon>
        <taxon>Qipengyuania</taxon>
    </lineage>
</organism>
<evidence type="ECO:0000256" key="1">
    <source>
        <dbReference type="ARBA" id="ARBA00022801"/>
    </source>
</evidence>
<evidence type="ECO:0000313" key="3">
    <source>
        <dbReference type="EMBL" id="NVD43947.1"/>
    </source>
</evidence>
<dbReference type="Pfam" id="PF07859">
    <property type="entry name" value="Abhydrolase_3"/>
    <property type="match status" value="1"/>
</dbReference>
<evidence type="ECO:0000313" key="4">
    <source>
        <dbReference type="Proteomes" id="UP000561438"/>
    </source>
</evidence>
<dbReference type="Proteomes" id="UP000561438">
    <property type="component" value="Unassembled WGS sequence"/>
</dbReference>
<dbReference type="AlphaFoldDB" id="A0A850GZX5"/>
<dbReference type="GO" id="GO:0016787">
    <property type="term" value="F:hydrolase activity"/>
    <property type="evidence" value="ECO:0007669"/>
    <property type="project" value="UniProtKB-KW"/>
</dbReference>